<dbReference type="AlphaFoldDB" id="A0A6M0IID7"/>
<gene>
    <name evidence="1" type="ORF">GK091_13770</name>
</gene>
<sequence>MSVIQAPHNLTFNAKEATEYIWLPAMALTNLEDWFKVLTGVNTKTQVAFAQRPSKITQRDQGCDPVFNDPRILRSEKFWDPQAVEATLKQCYTDLFGTFHERTLRPGTDRPNIEGTDSEKVILDAMIPASAEDLLRMVWLSDRDIIGSSLTAGAGDVKNYNQVNGLWKKAIVAVASGRTPRYVIAKNAASTTAGQLITPDDAYAILTGVYYGQKLVMKQRADKEKRFFVTRNVNEGYFQWLVTNKQLESNRALLTDGSDVLKFMGIRLEIVDVVDTYLAADFTFGSGANTTITNPTRVMLAIRDNLQVSLDTPTTNPVVFDSWYERKEKRWYADAMYMLDTQIAIEEYISVGY</sequence>
<name>A0A6M0IID7_9BACT</name>
<accession>A0A6M0IID7</accession>
<organism evidence="1 2">
    <name type="scientific">Spirosoma agri</name>
    <dbReference type="NCBI Taxonomy" id="1987381"/>
    <lineage>
        <taxon>Bacteria</taxon>
        <taxon>Pseudomonadati</taxon>
        <taxon>Bacteroidota</taxon>
        <taxon>Cytophagia</taxon>
        <taxon>Cytophagales</taxon>
        <taxon>Cytophagaceae</taxon>
        <taxon>Spirosoma</taxon>
    </lineage>
</organism>
<dbReference type="EMBL" id="JAAGNZ010000001">
    <property type="protein sequence ID" value="NEU67954.1"/>
    <property type="molecule type" value="Genomic_DNA"/>
</dbReference>
<dbReference type="Proteomes" id="UP000477386">
    <property type="component" value="Unassembled WGS sequence"/>
</dbReference>
<comment type="caution">
    <text evidence="1">The sequence shown here is derived from an EMBL/GenBank/DDBJ whole genome shotgun (WGS) entry which is preliminary data.</text>
</comment>
<evidence type="ECO:0000313" key="1">
    <source>
        <dbReference type="EMBL" id="NEU67954.1"/>
    </source>
</evidence>
<dbReference type="RefSeq" id="WP_164038967.1">
    <property type="nucleotide sequence ID" value="NZ_JAAGNZ010000001.1"/>
</dbReference>
<reference evidence="1 2" key="1">
    <citation type="submission" date="2020-02" db="EMBL/GenBank/DDBJ databases">
        <title>Draft genome sequence of two Spirosoma agri KCTC 52727 and Spirosoma terrae KCTC 52035.</title>
        <authorList>
            <person name="Rojas J."/>
            <person name="Ambika Manirajan B."/>
            <person name="Ratering S."/>
            <person name="Suarez C."/>
            <person name="Schnell S."/>
        </authorList>
    </citation>
    <scope>NUCLEOTIDE SEQUENCE [LARGE SCALE GENOMIC DNA]</scope>
    <source>
        <strain evidence="1 2">KCTC 52727</strain>
    </source>
</reference>
<evidence type="ECO:0000313" key="2">
    <source>
        <dbReference type="Proteomes" id="UP000477386"/>
    </source>
</evidence>
<evidence type="ECO:0008006" key="3">
    <source>
        <dbReference type="Google" id="ProtNLM"/>
    </source>
</evidence>
<protein>
    <recommendedName>
        <fullName evidence="3">Capsid protein</fullName>
    </recommendedName>
</protein>
<proteinExistence type="predicted"/>
<keyword evidence="2" id="KW-1185">Reference proteome</keyword>